<dbReference type="AlphaFoldDB" id="A0A3N4IDI0"/>
<dbReference type="Proteomes" id="UP000275078">
    <property type="component" value="Unassembled WGS sequence"/>
</dbReference>
<proteinExistence type="predicted"/>
<keyword evidence="1" id="KW-0732">Signal</keyword>
<feature type="chain" id="PRO_5018283934" description="Ecp2 effector protein domain-containing protein" evidence="1">
    <location>
        <begin position="27"/>
        <end position="204"/>
    </location>
</feature>
<evidence type="ECO:0000256" key="1">
    <source>
        <dbReference type="SAM" id="SignalP"/>
    </source>
</evidence>
<dbReference type="EMBL" id="ML119660">
    <property type="protein sequence ID" value="RPA84192.1"/>
    <property type="molecule type" value="Genomic_DNA"/>
</dbReference>
<feature type="signal peptide" evidence="1">
    <location>
        <begin position="1"/>
        <end position="26"/>
    </location>
</feature>
<accession>A0A3N4IDI0</accession>
<protein>
    <recommendedName>
        <fullName evidence="4">Ecp2 effector protein domain-containing protein</fullName>
    </recommendedName>
</protein>
<organism evidence="2 3">
    <name type="scientific">Ascobolus immersus RN42</name>
    <dbReference type="NCBI Taxonomy" id="1160509"/>
    <lineage>
        <taxon>Eukaryota</taxon>
        <taxon>Fungi</taxon>
        <taxon>Dikarya</taxon>
        <taxon>Ascomycota</taxon>
        <taxon>Pezizomycotina</taxon>
        <taxon>Pezizomycetes</taxon>
        <taxon>Pezizales</taxon>
        <taxon>Ascobolaceae</taxon>
        <taxon>Ascobolus</taxon>
    </lineage>
</organism>
<gene>
    <name evidence="2" type="ORF">BJ508DRAFT_412898</name>
</gene>
<evidence type="ECO:0000313" key="3">
    <source>
        <dbReference type="Proteomes" id="UP000275078"/>
    </source>
</evidence>
<reference evidence="2 3" key="1">
    <citation type="journal article" date="2018" name="Nat. Ecol. Evol.">
        <title>Pezizomycetes genomes reveal the molecular basis of ectomycorrhizal truffle lifestyle.</title>
        <authorList>
            <person name="Murat C."/>
            <person name="Payen T."/>
            <person name="Noel B."/>
            <person name="Kuo A."/>
            <person name="Morin E."/>
            <person name="Chen J."/>
            <person name="Kohler A."/>
            <person name="Krizsan K."/>
            <person name="Balestrini R."/>
            <person name="Da Silva C."/>
            <person name="Montanini B."/>
            <person name="Hainaut M."/>
            <person name="Levati E."/>
            <person name="Barry K.W."/>
            <person name="Belfiori B."/>
            <person name="Cichocki N."/>
            <person name="Clum A."/>
            <person name="Dockter R.B."/>
            <person name="Fauchery L."/>
            <person name="Guy J."/>
            <person name="Iotti M."/>
            <person name="Le Tacon F."/>
            <person name="Lindquist E.A."/>
            <person name="Lipzen A."/>
            <person name="Malagnac F."/>
            <person name="Mello A."/>
            <person name="Molinier V."/>
            <person name="Miyauchi S."/>
            <person name="Poulain J."/>
            <person name="Riccioni C."/>
            <person name="Rubini A."/>
            <person name="Sitrit Y."/>
            <person name="Splivallo R."/>
            <person name="Traeger S."/>
            <person name="Wang M."/>
            <person name="Zifcakova L."/>
            <person name="Wipf D."/>
            <person name="Zambonelli A."/>
            <person name="Paolocci F."/>
            <person name="Nowrousian M."/>
            <person name="Ottonello S."/>
            <person name="Baldrian P."/>
            <person name="Spatafora J.W."/>
            <person name="Henrissat B."/>
            <person name="Nagy L.G."/>
            <person name="Aury J.M."/>
            <person name="Wincker P."/>
            <person name="Grigoriev I.V."/>
            <person name="Bonfante P."/>
            <person name="Martin F.M."/>
        </authorList>
    </citation>
    <scope>NUCLEOTIDE SEQUENCE [LARGE SCALE GENOMIC DNA]</scope>
    <source>
        <strain evidence="2 3">RN42</strain>
    </source>
</reference>
<keyword evidence="3" id="KW-1185">Reference proteome</keyword>
<evidence type="ECO:0000313" key="2">
    <source>
        <dbReference type="EMBL" id="RPA84192.1"/>
    </source>
</evidence>
<name>A0A3N4IDI0_ASCIM</name>
<evidence type="ECO:0008006" key="4">
    <source>
        <dbReference type="Google" id="ProtNLM"/>
    </source>
</evidence>
<sequence length="204" mass="22480">MRFLLVCPSLHSLLSALLFLTTLTAATWPKGTDPIAKDTTIPEEGLCLLSADSPTYFDCYPAFMTLPAANDTNHISSSPICTSADNDHIWFSDFVLGVRGECKIVAHHNKGEAHCIPPSVVREAVLNIFKHCRTHMQVKDAEAPDAVQTRGKVVELVQGRWYVDGNEWGRKGKVGTKAWVEVVKVRDLRWIGPETGLDLPGEGK</sequence>